<sequence>MNSDSFHPSNSRGSLARSFQTSWSCTSRYPIFDWYF</sequence>
<dbReference type="AlphaFoldDB" id="A0A0B0N4V6"/>
<reference evidence="3" key="1">
    <citation type="submission" date="2014-09" db="EMBL/GenBank/DDBJ databases">
        <authorList>
            <person name="Mudge J."/>
            <person name="Ramaraj T."/>
            <person name="Lindquist I.E."/>
            <person name="Bharti A.K."/>
            <person name="Sundararajan A."/>
            <person name="Cameron C.T."/>
            <person name="Woodward J.E."/>
            <person name="May G.D."/>
            <person name="Brubaker C."/>
            <person name="Broadhvest J."/>
            <person name="Wilkins T.A."/>
        </authorList>
    </citation>
    <scope>NUCLEOTIDE SEQUENCE</scope>
    <source>
        <strain evidence="3">cv. AKA8401</strain>
    </source>
</reference>
<feature type="region of interest" description="Disordered" evidence="1">
    <location>
        <begin position="1"/>
        <end position="20"/>
    </location>
</feature>
<evidence type="ECO:0000256" key="1">
    <source>
        <dbReference type="SAM" id="MobiDB-lite"/>
    </source>
</evidence>
<comment type="caution">
    <text evidence="2">The sequence shown here is derived from an EMBL/GenBank/DDBJ whole genome shotgun (WGS) entry which is preliminary data.</text>
</comment>
<dbReference type="EMBL" id="JRRC01462090">
    <property type="protein sequence ID" value="KHG06879.1"/>
    <property type="molecule type" value="Genomic_DNA"/>
</dbReference>
<organism evidence="2 3">
    <name type="scientific">Gossypium arboreum</name>
    <name type="common">Tree cotton</name>
    <name type="synonym">Gossypium nanking</name>
    <dbReference type="NCBI Taxonomy" id="29729"/>
    <lineage>
        <taxon>Eukaryota</taxon>
        <taxon>Viridiplantae</taxon>
        <taxon>Streptophyta</taxon>
        <taxon>Embryophyta</taxon>
        <taxon>Tracheophyta</taxon>
        <taxon>Spermatophyta</taxon>
        <taxon>Magnoliopsida</taxon>
        <taxon>eudicotyledons</taxon>
        <taxon>Gunneridae</taxon>
        <taxon>Pentapetalae</taxon>
        <taxon>rosids</taxon>
        <taxon>malvids</taxon>
        <taxon>Malvales</taxon>
        <taxon>Malvaceae</taxon>
        <taxon>Malvoideae</taxon>
        <taxon>Gossypium</taxon>
    </lineage>
</organism>
<gene>
    <name evidence="2" type="ORF">F383_33264</name>
</gene>
<evidence type="ECO:0000313" key="2">
    <source>
        <dbReference type="EMBL" id="KHG06879.1"/>
    </source>
</evidence>
<protein>
    <submittedName>
        <fullName evidence="2">Uncharacterized protein</fullName>
    </submittedName>
</protein>
<proteinExistence type="predicted"/>
<name>A0A0B0N4V6_GOSAR</name>
<dbReference type="Proteomes" id="UP000032142">
    <property type="component" value="Unassembled WGS sequence"/>
</dbReference>
<evidence type="ECO:0000313" key="3">
    <source>
        <dbReference type="Proteomes" id="UP000032142"/>
    </source>
</evidence>
<accession>A0A0B0N4V6</accession>
<keyword evidence="3" id="KW-1185">Reference proteome</keyword>